<accession>A0A6A6CMA6</accession>
<evidence type="ECO:0000313" key="2">
    <source>
        <dbReference type="EMBL" id="KAF2166576.1"/>
    </source>
</evidence>
<feature type="compositionally biased region" description="Low complexity" evidence="1">
    <location>
        <begin position="73"/>
        <end position="90"/>
    </location>
</feature>
<reference evidence="2" key="1">
    <citation type="journal article" date="2020" name="Stud. Mycol.">
        <title>101 Dothideomycetes genomes: a test case for predicting lifestyles and emergence of pathogens.</title>
        <authorList>
            <person name="Haridas S."/>
            <person name="Albert R."/>
            <person name="Binder M."/>
            <person name="Bloem J."/>
            <person name="Labutti K."/>
            <person name="Salamov A."/>
            <person name="Andreopoulos B."/>
            <person name="Baker S."/>
            <person name="Barry K."/>
            <person name="Bills G."/>
            <person name="Bluhm B."/>
            <person name="Cannon C."/>
            <person name="Castanera R."/>
            <person name="Culley D."/>
            <person name="Daum C."/>
            <person name="Ezra D."/>
            <person name="Gonzalez J."/>
            <person name="Henrissat B."/>
            <person name="Kuo A."/>
            <person name="Liang C."/>
            <person name="Lipzen A."/>
            <person name="Lutzoni F."/>
            <person name="Magnuson J."/>
            <person name="Mondo S."/>
            <person name="Nolan M."/>
            <person name="Ohm R."/>
            <person name="Pangilinan J."/>
            <person name="Park H.-J."/>
            <person name="Ramirez L."/>
            <person name="Alfaro M."/>
            <person name="Sun H."/>
            <person name="Tritt A."/>
            <person name="Yoshinaga Y."/>
            <person name="Zwiers L.-H."/>
            <person name="Turgeon B."/>
            <person name="Goodwin S."/>
            <person name="Spatafora J."/>
            <person name="Crous P."/>
            <person name="Grigoriev I."/>
        </authorList>
    </citation>
    <scope>NUCLEOTIDE SEQUENCE</scope>
    <source>
        <strain evidence="2">ATCC 36951</strain>
    </source>
</reference>
<sequence length="279" mass="31214">MPNLQINLPHPIHANLLATIETYNGAENFLFFHRGFFWAPWGILGPVARGVVGDAPAGEAAAGGDGAGERCSRISSSSSASAWTSSTARQSPPPPRLQEKLFFRQPRAANREELNLRDALNPLLPWNFTQYQQKTQQLAPTPNADRGYGFTLQSAHFPGDHENLPATATWALKLNVTTPKHWTGTESWRRMHLFRAGHFATILYFHWEQLDMGSRTLRIDIVFPDGEVVDGKPWMTTTGEVFEAEMDLAREMGFVSKPTRHGIRPLKKAKKLGGNSRWD</sequence>
<protein>
    <submittedName>
        <fullName evidence="2">Uncharacterized protein</fullName>
    </submittedName>
</protein>
<dbReference type="AlphaFoldDB" id="A0A6A6CMA6"/>
<feature type="region of interest" description="Disordered" evidence="1">
    <location>
        <begin position="57"/>
        <end position="97"/>
    </location>
</feature>
<keyword evidence="3" id="KW-1185">Reference proteome</keyword>
<gene>
    <name evidence="2" type="ORF">M409DRAFT_23211</name>
</gene>
<proteinExistence type="predicted"/>
<organism evidence="2 3">
    <name type="scientific">Zasmidium cellare ATCC 36951</name>
    <dbReference type="NCBI Taxonomy" id="1080233"/>
    <lineage>
        <taxon>Eukaryota</taxon>
        <taxon>Fungi</taxon>
        <taxon>Dikarya</taxon>
        <taxon>Ascomycota</taxon>
        <taxon>Pezizomycotina</taxon>
        <taxon>Dothideomycetes</taxon>
        <taxon>Dothideomycetidae</taxon>
        <taxon>Mycosphaerellales</taxon>
        <taxon>Mycosphaerellaceae</taxon>
        <taxon>Zasmidium</taxon>
    </lineage>
</organism>
<evidence type="ECO:0000256" key="1">
    <source>
        <dbReference type="SAM" id="MobiDB-lite"/>
    </source>
</evidence>
<name>A0A6A6CMA6_ZASCE</name>
<dbReference type="GeneID" id="54559952"/>
<evidence type="ECO:0000313" key="3">
    <source>
        <dbReference type="Proteomes" id="UP000799537"/>
    </source>
</evidence>
<dbReference type="RefSeq" id="XP_033667465.1">
    <property type="nucleotide sequence ID" value="XM_033806680.1"/>
</dbReference>
<dbReference type="Proteomes" id="UP000799537">
    <property type="component" value="Unassembled WGS sequence"/>
</dbReference>
<dbReference type="EMBL" id="ML993596">
    <property type="protein sequence ID" value="KAF2166576.1"/>
    <property type="molecule type" value="Genomic_DNA"/>
</dbReference>